<sequence length="139" mass="15328">MKINPKSSRTGFSCAWIIFGFFLLPSVLHSKTETYGEVFFEAKIRPVLLGRCVECHGPDKQKNGLRVDSLSALLKGGKSGPAIIPGKPDDSLLIHAVRRMDEDLKMPPKVPLDKHESDDLTTWIKNGPVWSSNSDVVIG</sequence>
<name>A0A382XSS8_9ZZZZ</name>
<accession>A0A382XSS8</accession>
<dbReference type="PROSITE" id="PS51007">
    <property type="entry name" value="CYTC"/>
    <property type="match status" value="1"/>
</dbReference>
<evidence type="ECO:0000256" key="2">
    <source>
        <dbReference type="ARBA" id="ARBA00022723"/>
    </source>
</evidence>
<evidence type="ECO:0000313" key="5">
    <source>
        <dbReference type="EMBL" id="SVD74187.1"/>
    </source>
</evidence>
<evidence type="ECO:0000256" key="1">
    <source>
        <dbReference type="ARBA" id="ARBA00022617"/>
    </source>
</evidence>
<proteinExistence type="predicted"/>
<dbReference type="AlphaFoldDB" id="A0A382XSS8"/>
<dbReference type="EMBL" id="UINC01170242">
    <property type="protein sequence ID" value="SVD74187.1"/>
    <property type="molecule type" value="Genomic_DNA"/>
</dbReference>
<dbReference type="GO" id="GO:0020037">
    <property type="term" value="F:heme binding"/>
    <property type="evidence" value="ECO:0007669"/>
    <property type="project" value="InterPro"/>
</dbReference>
<dbReference type="GO" id="GO:0009055">
    <property type="term" value="F:electron transfer activity"/>
    <property type="evidence" value="ECO:0007669"/>
    <property type="project" value="InterPro"/>
</dbReference>
<keyword evidence="3" id="KW-0408">Iron</keyword>
<dbReference type="SUPFAM" id="SSF46626">
    <property type="entry name" value="Cytochrome c"/>
    <property type="match status" value="1"/>
</dbReference>
<dbReference type="InterPro" id="IPR036909">
    <property type="entry name" value="Cyt_c-like_dom_sf"/>
</dbReference>
<evidence type="ECO:0000256" key="3">
    <source>
        <dbReference type="ARBA" id="ARBA00023004"/>
    </source>
</evidence>
<dbReference type="InterPro" id="IPR009056">
    <property type="entry name" value="Cyt_c-like_dom"/>
</dbReference>
<dbReference type="Pfam" id="PF07635">
    <property type="entry name" value="PSCyt1"/>
    <property type="match status" value="1"/>
</dbReference>
<keyword evidence="2" id="KW-0479">Metal-binding</keyword>
<dbReference type="GO" id="GO:0046872">
    <property type="term" value="F:metal ion binding"/>
    <property type="evidence" value="ECO:0007669"/>
    <property type="project" value="UniProtKB-KW"/>
</dbReference>
<evidence type="ECO:0000259" key="4">
    <source>
        <dbReference type="PROSITE" id="PS51007"/>
    </source>
</evidence>
<organism evidence="5">
    <name type="scientific">marine metagenome</name>
    <dbReference type="NCBI Taxonomy" id="408172"/>
    <lineage>
        <taxon>unclassified sequences</taxon>
        <taxon>metagenomes</taxon>
        <taxon>ecological metagenomes</taxon>
    </lineage>
</organism>
<dbReference type="PANTHER" id="PTHR35889:SF3">
    <property type="entry name" value="F-BOX DOMAIN-CONTAINING PROTEIN"/>
    <property type="match status" value="1"/>
</dbReference>
<feature type="domain" description="Cytochrome c" evidence="4">
    <location>
        <begin position="31"/>
        <end position="139"/>
    </location>
</feature>
<dbReference type="InterPro" id="IPR011429">
    <property type="entry name" value="Cyt_c_Planctomycete-type"/>
</dbReference>
<keyword evidence="1" id="KW-0349">Heme</keyword>
<gene>
    <name evidence="5" type="ORF">METZ01_LOCUS427041</name>
</gene>
<feature type="non-terminal residue" evidence="5">
    <location>
        <position position="139"/>
    </location>
</feature>
<dbReference type="PANTHER" id="PTHR35889">
    <property type="entry name" value="CYCLOINULO-OLIGOSACCHARIDE FRUCTANOTRANSFERASE-RELATED"/>
    <property type="match status" value="1"/>
</dbReference>
<protein>
    <recommendedName>
        <fullName evidence="4">Cytochrome c domain-containing protein</fullName>
    </recommendedName>
</protein>
<reference evidence="5" key="1">
    <citation type="submission" date="2018-05" db="EMBL/GenBank/DDBJ databases">
        <authorList>
            <person name="Lanie J.A."/>
            <person name="Ng W.-L."/>
            <person name="Kazmierczak K.M."/>
            <person name="Andrzejewski T.M."/>
            <person name="Davidsen T.M."/>
            <person name="Wayne K.J."/>
            <person name="Tettelin H."/>
            <person name="Glass J.I."/>
            <person name="Rusch D."/>
            <person name="Podicherti R."/>
            <person name="Tsui H.-C.T."/>
            <person name="Winkler M.E."/>
        </authorList>
    </citation>
    <scope>NUCLEOTIDE SEQUENCE</scope>
</reference>